<dbReference type="Gene3D" id="1.10.3210.10">
    <property type="entry name" value="Hypothetical protein af1432"/>
    <property type="match status" value="1"/>
</dbReference>
<organism evidence="3 4">
    <name type="scientific">Candidatus Thalassospirochaeta sargassi</name>
    <dbReference type="NCBI Taxonomy" id="3119039"/>
    <lineage>
        <taxon>Bacteria</taxon>
        <taxon>Pseudomonadati</taxon>
        <taxon>Spirochaetota</taxon>
        <taxon>Spirochaetia</taxon>
        <taxon>Spirochaetales</taxon>
        <taxon>Spirochaetaceae</taxon>
        <taxon>Candidatus Thalassospirochaeta</taxon>
    </lineage>
</organism>
<dbReference type="NCBIfam" id="TIGR00277">
    <property type="entry name" value="HDIG"/>
    <property type="match status" value="1"/>
</dbReference>
<dbReference type="AlphaFoldDB" id="A0AAJ1IBY7"/>
<name>A0AAJ1IBY7_9SPIO</name>
<dbReference type="PROSITE" id="PS51831">
    <property type="entry name" value="HD"/>
    <property type="match status" value="1"/>
</dbReference>
<evidence type="ECO:0000259" key="2">
    <source>
        <dbReference type="PROSITE" id="PS51833"/>
    </source>
</evidence>
<accession>A0AAJ1IBY7</accession>
<sequence>MAKQVDAAQINKAIVSSIPVTIKSFKLPHETEMYIEEVLGVYLNKFGQGELKDRIAYCMRELAVNAKKANTKRVYFSEKNLDINNPDDYAKGMESFKQETLDNINYWLEKQQEAGLYIKVVFHSTDNAITMSIKNNVLISQKEQMRVYDRIARSRAFESMEEALSSVLDDSEGAGLGIVILVLMLKKIGLDEDAFDIDVIGDETVARITIPFADIHIENLNQLAQEIVDEIDDLPQFPENVVFIQQLINDPESELTDIARQISMDPSLTADLLKVVNSAQFMLPKKVDNIVEAVKLVGLRGIRNMLFSYGTQKVLKTDQKSLWDHSYRVAFYSYNLAKNFKRKKDLLDDTYVGGILHDIGKIIFSNVHPELLEKISRFCNEKEFEHGIMEELSAGLNHAMIGGKIAEKWNFPPSLIASITYHHNPLQAPKEYRDVVYTVYLANSMANLESGEITFEQINVNILNDYGIKTEEQFMMITQRLSEAFDADAADAEVD</sequence>
<proteinExistence type="predicted"/>
<feature type="domain" description="HD" evidence="1">
    <location>
        <begin position="322"/>
        <end position="448"/>
    </location>
</feature>
<dbReference type="InterPro" id="IPR006674">
    <property type="entry name" value="HD_domain"/>
</dbReference>
<comment type="caution">
    <text evidence="3">The sequence shown here is derived from an EMBL/GenBank/DDBJ whole genome shotgun (WGS) entry which is preliminary data.</text>
</comment>
<dbReference type="InterPro" id="IPR013976">
    <property type="entry name" value="HDOD"/>
</dbReference>
<dbReference type="SMART" id="SM00471">
    <property type="entry name" value="HDc"/>
    <property type="match status" value="1"/>
</dbReference>
<dbReference type="SUPFAM" id="SSF109604">
    <property type="entry name" value="HD-domain/PDEase-like"/>
    <property type="match status" value="1"/>
</dbReference>
<dbReference type="InterPro" id="IPR052340">
    <property type="entry name" value="RNase_Y/CdgJ"/>
</dbReference>
<gene>
    <name evidence="3" type="ORF">PQJ61_06830</name>
</gene>
<dbReference type="Proteomes" id="UP001221217">
    <property type="component" value="Unassembled WGS sequence"/>
</dbReference>
<dbReference type="PROSITE" id="PS51833">
    <property type="entry name" value="HDOD"/>
    <property type="match status" value="1"/>
</dbReference>
<protein>
    <submittedName>
        <fullName evidence="3">HDOD domain-containing protein</fullName>
    </submittedName>
</protein>
<dbReference type="CDD" id="cd00077">
    <property type="entry name" value="HDc"/>
    <property type="match status" value="1"/>
</dbReference>
<evidence type="ECO:0000313" key="4">
    <source>
        <dbReference type="Proteomes" id="UP001221217"/>
    </source>
</evidence>
<dbReference type="EMBL" id="JAQQAL010000011">
    <property type="protein sequence ID" value="MDC7226462.1"/>
    <property type="molecule type" value="Genomic_DNA"/>
</dbReference>
<evidence type="ECO:0000313" key="3">
    <source>
        <dbReference type="EMBL" id="MDC7226462.1"/>
    </source>
</evidence>
<dbReference type="InterPro" id="IPR006675">
    <property type="entry name" value="HDIG_dom"/>
</dbReference>
<feature type="domain" description="HDOD" evidence="2">
    <location>
        <begin position="234"/>
        <end position="425"/>
    </location>
</feature>
<dbReference type="PANTHER" id="PTHR33525">
    <property type="match status" value="1"/>
</dbReference>
<dbReference type="InterPro" id="IPR003607">
    <property type="entry name" value="HD/PDEase_dom"/>
</dbReference>
<evidence type="ECO:0000259" key="1">
    <source>
        <dbReference type="PROSITE" id="PS51831"/>
    </source>
</evidence>
<dbReference type="Pfam" id="PF08668">
    <property type="entry name" value="HDOD"/>
    <property type="match status" value="1"/>
</dbReference>
<reference evidence="3 4" key="1">
    <citation type="submission" date="2022-12" db="EMBL/GenBank/DDBJ databases">
        <title>Metagenome assembled genome from gulf of manar.</title>
        <authorList>
            <person name="Kohli P."/>
            <person name="Pk S."/>
            <person name="Venkata Ramana C."/>
            <person name="Sasikala C."/>
        </authorList>
    </citation>
    <scope>NUCLEOTIDE SEQUENCE [LARGE SCALE GENOMIC DNA]</scope>
    <source>
        <strain evidence="3">JB008</strain>
    </source>
</reference>
<dbReference type="PANTHER" id="PTHR33525:SF3">
    <property type="entry name" value="RIBONUCLEASE Y"/>
    <property type="match status" value="1"/>
</dbReference>